<accession>A0A368FEX4</accession>
<keyword evidence="2" id="KW-1185">Reference proteome</keyword>
<gene>
    <name evidence="1" type="ORF">ANCCAN_23497</name>
</gene>
<reference evidence="1 2" key="1">
    <citation type="submission" date="2014-10" db="EMBL/GenBank/DDBJ databases">
        <title>Draft genome of the hookworm Ancylostoma caninum.</title>
        <authorList>
            <person name="Mitreva M."/>
        </authorList>
    </citation>
    <scope>NUCLEOTIDE SEQUENCE [LARGE SCALE GENOMIC DNA]</scope>
    <source>
        <strain evidence="1 2">Baltimore</strain>
    </source>
</reference>
<sequence>MASLRLQMATLSCYRSTPHTRYHDMTAKC</sequence>
<evidence type="ECO:0000313" key="2">
    <source>
        <dbReference type="Proteomes" id="UP000252519"/>
    </source>
</evidence>
<dbReference type="Proteomes" id="UP000252519">
    <property type="component" value="Unassembled WGS sequence"/>
</dbReference>
<proteinExistence type="predicted"/>
<protein>
    <submittedName>
        <fullName evidence="1">Uncharacterized protein</fullName>
    </submittedName>
</protein>
<organism evidence="1 2">
    <name type="scientific">Ancylostoma caninum</name>
    <name type="common">Dog hookworm</name>
    <dbReference type="NCBI Taxonomy" id="29170"/>
    <lineage>
        <taxon>Eukaryota</taxon>
        <taxon>Metazoa</taxon>
        <taxon>Ecdysozoa</taxon>
        <taxon>Nematoda</taxon>
        <taxon>Chromadorea</taxon>
        <taxon>Rhabditida</taxon>
        <taxon>Rhabditina</taxon>
        <taxon>Rhabditomorpha</taxon>
        <taxon>Strongyloidea</taxon>
        <taxon>Ancylostomatidae</taxon>
        <taxon>Ancylostomatinae</taxon>
        <taxon>Ancylostoma</taxon>
    </lineage>
</organism>
<dbReference type="AlphaFoldDB" id="A0A368FEX4"/>
<evidence type="ECO:0000313" key="1">
    <source>
        <dbReference type="EMBL" id="RCN30724.1"/>
    </source>
</evidence>
<comment type="caution">
    <text evidence="1">The sequence shown here is derived from an EMBL/GenBank/DDBJ whole genome shotgun (WGS) entry which is preliminary data.</text>
</comment>
<dbReference type="EMBL" id="JOJR01001481">
    <property type="protein sequence ID" value="RCN30724.1"/>
    <property type="molecule type" value="Genomic_DNA"/>
</dbReference>
<name>A0A368FEX4_ANCCA</name>